<dbReference type="Pfam" id="PF00583">
    <property type="entry name" value="Acetyltransf_1"/>
    <property type="match status" value="1"/>
</dbReference>
<gene>
    <name evidence="2" type="ORF">KHA93_17035</name>
</gene>
<dbReference type="PROSITE" id="PS51186">
    <property type="entry name" value="GNAT"/>
    <property type="match status" value="1"/>
</dbReference>
<dbReference type="EC" id="2.3.1.-" evidence="2"/>
<accession>A0A942TPU4</accession>
<dbReference type="AlphaFoldDB" id="A0A942TPU4"/>
<dbReference type="EMBL" id="JAGYPJ010000001">
    <property type="protein sequence ID" value="MBS4201343.1"/>
    <property type="molecule type" value="Genomic_DNA"/>
</dbReference>
<organism evidence="2 3">
    <name type="scientific">Lederbergia citrisecunda</name>
    <dbReference type="NCBI Taxonomy" id="2833583"/>
    <lineage>
        <taxon>Bacteria</taxon>
        <taxon>Bacillati</taxon>
        <taxon>Bacillota</taxon>
        <taxon>Bacilli</taxon>
        <taxon>Bacillales</taxon>
        <taxon>Bacillaceae</taxon>
        <taxon>Lederbergia</taxon>
    </lineage>
</organism>
<evidence type="ECO:0000313" key="3">
    <source>
        <dbReference type="Proteomes" id="UP000682713"/>
    </source>
</evidence>
<dbReference type="Gene3D" id="3.40.630.30">
    <property type="match status" value="1"/>
</dbReference>
<dbReference type="SUPFAM" id="SSF55729">
    <property type="entry name" value="Acyl-CoA N-acyltransferases (Nat)"/>
    <property type="match status" value="1"/>
</dbReference>
<keyword evidence="2" id="KW-0012">Acyltransferase</keyword>
<dbReference type="InterPro" id="IPR000182">
    <property type="entry name" value="GNAT_dom"/>
</dbReference>
<evidence type="ECO:0000313" key="2">
    <source>
        <dbReference type="EMBL" id="MBS4201343.1"/>
    </source>
</evidence>
<protein>
    <submittedName>
        <fullName evidence="2">GNAT family N-acetyltransferase</fullName>
        <ecNumber evidence="2">2.3.1.-</ecNumber>
    </submittedName>
</protein>
<keyword evidence="2" id="KW-0808">Transferase</keyword>
<keyword evidence="3" id="KW-1185">Reference proteome</keyword>
<reference evidence="2 3" key="1">
    <citation type="submission" date="2021-05" db="EMBL/GenBank/DDBJ databases">
        <title>Novel Bacillus species.</title>
        <authorList>
            <person name="Liu G."/>
        </authorList>
    </citation>
    <scope>NUCLEOTIDE SEQUENCE [LARGE SCALE GENOMIC DNA]</scope>
    <source>
        <strain evidence="2 3">FJAT-49732</strain>
    </source>
</reference>
<dbReference type="InterPro" id="IPR016181">
    <property type="entry name" value="Acyl_CoA_acyltransferase"/>
</dbReference>
<sequence length="145" mass="17667">MFQFYLYDFSELTQEDINRHGLYDVDLEYFWQDPRWNPFFINHDGKIIGFLVVLFENYDVAPDPTHVIYDFMILRKYRRNGLGKEAAIKVFNLYKANWKVAQMALNEPAIQFWRNIIKEYTNDSYTEIYRQDLKKYIQSFCTKDL</sequence>
<proteinExistence type="predicted"/>
<dbReference type="CDD" id="cd04301">
    <property type="entry name" value="NAT_SF"/>
    <property type="match status" value="1"/>
</dbReference>
<comment type="caution">
    <text evidence="2">The sequence shown here is derived from an EMBL/GenBank/DDBJ whole genome shotgun (WGS) entry which is preliminary data.</text>
</comment>
<dbReference type="Proteomes" id="UP000682713">
    <property type="component" value="Unassembled WGS sequence"/>
</dbReference>
<name>A0A942TPU4_9BACI</name>
<evidence type="ECO:0000259" key="1">
    <source>
        <dbReference type="PROSITE" id="PS51186"/>
    </source>
</evidence>
<dbReference type="GO" id="GO:0016747">
    <property type="term" value="F:acyltransferase activity, transferring groups other than amino-acyl groups"/>
    <property type="evidence" value="ECO:0007669"/>
    <property type="project" value="InterPro"/>
</dbReference>
<feature type="domain" description="N-acetyltransferase" evidence="1">
    <location>
        <begin position="1"/>
        <end position="132"/>
    </location>
</feature>